<evidence type="ECO:0000256" key="4">
    <source>
        <dbReference type="SAM" id="MobiDB-lite"/>
    </source>
</evidence>
<dbReference type="PANTHER" id="PTHR43132:SF6">
    <property type="entry name" value="HTH-TYPE TRANSCRIPTIONAL REPRESSOR CZRA"/>
    <property type="match status" value="1"/>
</dbReference>
<organism evidence="6 7">
    <name type="scientific">Candidatus Allocopromorpha excrementavium</name>
    <dbReference type="NCBI Taxonomy" id="2840741"/>
    <lineage>
        <taxon>Bacteria</taxon>
        <taxon>Bacillati</taxon>
        <taxon>Bacillota</taxon>
        <taxon>Clostridia</taxon>
        <taxon>Eubacteriales</taxon>
        <taxon>Eubacteriaceae</taxon>
        <taxon>Eubacteriaceae incertae sedis</taxon>
        <taxon>Candidatus Allocopromorpha</taxon>
    </lineage>
</organism>
<dbReference type="SUPFAM" id="SSF46785">
    <property type="entry name" value="Winged helix' DNA-binding domain"/>
    <property type="match status" value="1"/>
</dbReference>
<evidence type="ECO:0000313" key="7">
    <source>
        <dbReference type="Proteomes" id="UP000824159"/>
    </source>
</evidence>
<feature type="domain" description="HTH arsR-type" evidence="5">
    <location>
        <begin position="22"/>
        <end position="116"/>
    </location>
</feature>
<dbReference type="CDD" id="cd00090">
    <property type="entry name" value="HTH_ARSR"/>
    <property type="match status" value="1"/>
</dbReference>
<dbReference type="PRINTS" id="PR00778">
    <property type="entry name" value="HTHARSR"/>
</dbReference>
<dbReference type="Proteomes" id="UP000824159">
    <property type="component" value="Unassembled WGS sequence"/>
</dbReference>
<protein>
    <submittedName>
        <fullName evidence="6">Winged helix-turn-helix transcriptional regulator</fullName>
    </submittedName>
</protein>
<keyword evidence="1" id="KW-0805">Transcription regulation</keyword>
<dbReference type="InterPro" id="IPR011991">
    <property type="entry name" value="ArsR-like_HTH"/>
</dbReference>
<dbReference type="InterPro" id="IPR001845">
    <property type="entry name" value="HTH_ArsR_DNA-bd_dom"/>
</dbReference>
<evidence type="ECO:0000256" key="2">
    <source>
        <dbReference type="ARBA" id="ARBA00023125"/>
    </source>
</evidence>
<reference evidence="6" key="2">
    <citation type="journal article" date="2021" name="PeerJ">
        <title>Extensive microbial diversity within the chicken gut microbiome revealed by metagenomics and culture.</title>
        <authorList>
            <person name="Gilroy R."/>
            <person name="Ravi A."/>
            <person name="Getino M."/>
            <person name="Pursley I."/>
            <person name="Horton D.L."/>
            <person name="Alikhan N.F."/>
            <person name="Baker D."/>
            <person name="Gharbi K."/>
            <person name="Hall N."/>
            <person name="Watson M."/>
            <person name="Adriaenssens E.M."/>
            <person name="Foster-Nyarko E."/>
            <person name="Jarju S."/>
            <person name="Secka A."/>
            <person name="Antonio M."/>
            <person name="Oren A."/>
            <person name="Chaudhuri R.R."/>
            <person name="La Ragione R."/>
            <person name="Hildebrand F."/>
            <person name="Pallen M.J."/>
        </authorList>
    </citation>
    <scope>NUCLEOTIDE SEQUENCE</scope>
    <source>
        <strain evidence="6">CHK176-22527</strain>
    </source>
</reference>
<dbReference type="SMART" id="SM00418">
    <property type="entry name" value="HTH_ARSR"/>
    <property type="match status" value="1"/>
</dbReference>
<comment type="caution">
    <text evidence="6">The sequence shown here is derived from an EMBL/GenBank/DDBJ whole genome shotgun (WGS) entry which is preliminary data.</text>
</comment>
<dbReference type="NCBIfam" id="NF033788">
    <property type="entry name" value="HTH_metalloreg"/>
    <property type="match status" value="1"/>
</dbReference>
<feature type="region of interest" description="Disordered" evidence="4">
    <location>
        <begin position="1"/>
        <end position="23"/>
    </location>
</feature>
<dbReference type="InterPro" id="IPR051011">
    <property type="entry name" value="Metal_resp_trans_reg"/>
</dbReference>
<dbReference type="PROSITE" id="PS50987">
    <property type="entry name" value="HTH_ARSR_2"/>
    <property type="match status" value="1"/>
</dbReference>
<dbReference type="GO" id="GO:0003700">
    <property type="term" value="F:DNA-binding transcription factor activity"/>
    <property type="evidence" value="ECO:0007669"/>
    <property type="project" value="InterPro"/>
</dbReference>
<accession>A0A9D1KVQ9</accession>
<keyword evidence="2" id="KW-0238">DNA-binding</keyword>
<dbReference type="AlphaFoldDB" id="A0A9D1KVQ9"/>
<dbReference type="EMBL" id="DVLX01000069">
    <property type="protein sequence ID" value="HIT99694.1"/>
    <property type="molecule type" value="Genomic_DNA"/>
</dbReference>
<dbReference type="Pfam" id="PF01022">
    <property type="entry name" value="HTH_5"/>
    <property type="match status" value="1"/>
</dbReference>
<name>A0A9D1KVQ9_9FIRM</name>
<dbReference type="Gene3D" id="1.10.10.10">
    <property type="entry name" value="Winged helix-like DNA-binding domain superfamily/Winged helix DNA-binding domain"/>
    <property type="match status" value="1"/>
</dbReference>
<sequence>MEKKSLPHDHGQIIEKEPERIPEESEFNTVSDVFKQLCDGSRIRIFWILCHYEECVINLAALVGMSSPAVSHHLRQLKSSGLIVSRREGKEVYYKAADTQQVDLLHHMIEDMVEISCPKERSAR</sequence>
<keyword evidence="3" id="KW-0804">Transcription</keyword>
<dbReference type="InterPro" id="IPR036390">
    <property type="entry name" value="WH_DNA-bd_sf"/>
</dbReference>
<dbReference type="InterPro" id="IPR036388">
    <property type="entry name" value="WH-like_DNA-bd_sf"/>
</dbReference>
<evidence type="ECO:0000256" key="3">
    <source>
        <dbReference type="ARBA" id="ARBA00023163"/>
    </source>
</evidence>
<dbReference type="GO" id="GO:0003677">
    <property type="term" value="F:DNA binding"/>
    <property type="evidence" value="ECO:0007669"/>
    <property type="project" value="UniProtKB-KW"/>
</dbReference>
<evidence type="ECO:0000256" key="1">
    <source>
        <dbReference type="ARBA" id="ARBA00023015"/>
    </source>
</evidence>
<proteinExistence type="predicted"/>
<gene>
    <name evidence="6" type="ORF">IAD12_05525</name>
</gene>
<dbReference type="PANTHER" id="PTHR43132">
    <property type="entry name" value="ARSENICAL RESISTANCE OPERON REPRESSOR ARSR-RELATED"/>
    <property type="match status" value="1"/>
</dbReference>
<evidence type="ECO:0000259" key="5">
    <source>
        <dbReference type="PROSITE" id="PS50987"/>
    </source>
</evidence>
<reference evidence="6" key="1">
    <citation type="submission" date="2020-10" db="EMBL/GenBank/DDBJ databases">
        <authorList>
            <person name="Gilroy R."/>
        </authorList>
    </citation>
    <scope>NUCLEOTIDE SEQUENCE</scope>
    <source>
        <strain evidence="6">CHK176-22527</strain>
    </source>
</reference>
<evidence type="ECO:0000313" key="6">
    <source>
        <dbReference type="EMBL" id="HIT99694.1"/>
    </source>
</evidence>